<proteinExistence type="predicted"/>
<gene>
    <name evidence="1" type="ORF">Vadar_006430</name>
</gene>
<sequence length="747" mass="83033">MISFVCSKGYIMEPEAVIQEGPIDGSLLGYQQQHRSHAIWNNNGEPPIDCKTVVVRRNEANLKRLHPPAPPVAELVRQAGFGGLMDIPFISLDLALITALLERWRPETHSFHLGSGEWTVTLQDVEVILGIPVDGLPVVGSTEQDWDKLCEELLGVIPEAKVSRTGGKVKLSWLRANFKGHLEAGYSEEQVRQQARGYILLLIGGMLIPDGSGGSVHLCYLSLLRDLTIRHSWGSACLAGLYHFLCHGSKTNNNDVGGCFILLQLWAWERFPYFAPGRLGKRARPLDAPLGARWNDAFHTPDMATHVLGAYRHFFDLQRPDEVVWRPYDEIIENLPLNCRAGRAIWMAKVPLLCFPYVENHMPDRVMRQFGYRQTIPDDCNCRAKPHGMNFKSGTKDYAVVHANSVALWNDRLNYIVLHGDVDIDVYPADDPYVVWYRKITLRYISRLGAAADIAMGFFERLRTMDVSDIEALRKMGEQGVECMRYLEKWLRKKPPIQPNLVHIEEVHVEEDENLENEWAQVGEQGGQQEEQQQQQQQEDVHVDPLQEDDIAGGSGSIPPASFESHLQALESFPFSPLLDSMNPTSNEPSSQSQSTFDGSWFESPVANVGGAETSFLDPPLVKKRKRLDGDRGIHVGDQVPQFRVDTPTFEGHCSEDVQGKGMVAGEGSGVLTQLDTQAVPSQAHAGLDGQPLEEAMEVEPQGDGVVTQVGSEALQPTPPIALRKGQRDTHPPDCGRPSCGGHIGGK</sequence>
<organism evidence="1 2">
    <name type="scientific">Vaccinium darrowii</name>
    <dbReference type="NCBI Taxonomy" id="229202"/>
    <lineage>
        <taxon>Eukaryota</taxon>
        <taxon>Viridiplantae</taxon>
        <taxon>Streptophyta</taxon>
        <taxon>Embryophyta</taxon>
        <taxon>Tracheophyta</taxon>
        <taxon>Spermatophyta</taxon>
        <taxon>Magnoliopsida</taxon>
        <taxon>eudicotyledons</taxon>
        <taxon>Gunneridae</taxon>
        <taxon>Pentapetalae</taxon>
        <taxon>asterids</taxon>
        <taxon>Ericales</taxon>
        <taxon>Ericaceae</taxon>
        <taxon>Vaccinioideae</taxon>
        <taxon>Vaccinieae</taxon>
        <taxon>Vaccinium</taxon>
    </lineage>
</organism>
<accession>A0ACB7XY13</accession>
<keyword evidence="2" id="KW-1185">Reference proteome</keyword>
<evidence type="ECO:0000313" key="2">
    <source>
        <dbReference type="Proteomes" id="UP000828048"/>
    </source>
</evidence>
<dbReference type="EMBL" id="CM037155">
    <property type="protein sequence ID" value="KAH7845819.1"/>
    <property type="molecule type" value="Genomic_DNA"/>
</dbReference>
<dbReference type="Proteomes" id="UP000828048">
    <property type="component" value="Chromosome 5"/>
</dbReference>
<evidence type="ECO:0000313" key="1">
    <source>
        <dbReference type="EMBL" id="KAH7845819.1"/>
    </source>
</evidence>
<comment type="caution">
    <text evidence="1">The sequence shown here is derived from an EMBL/GenBank/DDBJ whole genome shotgun (WGS) entry which is preliminary data.</text>
</comment>
<protein>
    <submittedName>
        <fullName evidence="1">Uncharacterized protein</fullName>
    </submittedName>
</protein>
<name>A0ACB7XY13_9ERIC</name>
<reference evidence="1 2" key="1">
    <citation type="journal article" date="2021" name="Hortic Res">
        <title>High-quality reference genome and annotation aids understanding of berry development for evergreen blueberry (Vaccinium darrowii).</title>
        <authorList>
            <person name="Yu J."/>
            <person name="Hulse-Kemp A.M."/>
            <person name="Babiker E."/>
            <person name="Staton M."/>
        </authorList>
    </citation>
    <scope>NUCLEOTIDE SEQUENCE [LARGE SCALE GENOMIC DNA]</scope>
    <source>
        <strain evidence="2">cv. NJ 8807/NJ 8810</strain>
        <tissue evidence="1">Young leaf</tissue>
    </source>
</reference>